<protein>
    <submittedName>
        <fullName evidence="2">WGS project CAEQ00000000 data, annotated contig 1709</fullName>
    </submittedName>
</protein>
<keyword evidence="3" id="KW-1185">Reference proteome</keyword>
<feature type="domain" description="Dynein heavy chain tail" evidence="1">
    <location>
        <begin position="191"/>
        <end position="768"/>
    </location>
</feature>
<dbReference type="VEuPathDB" id="TriTrypDB:TcIL3000_0_41480"/>
<dbReference type="PANTHER" id="PTHR46532:SF11">
    <property type="entry name" value="DYNEIN AXONEMAL HEAVY CHAIN 12"/>
    <property type="match status" value="1"/>
</dbReference>
<evidence type="ECO:0000259" key="1">
    <source>
        <dbReference type="Pfam" id="PF08385"/>
    </source>
</evidence>
<reference evidence="2 3" key="2">
    <citation type="journal article" date="2012" name="Proc. Natl. Acad. Sci. U.S.A.">
        <title>Antigenic diversity is generated by distinct evolutionary mechanisms in African trypanosome species.</title>
        <authorList>
            <person name="Jackson A.P."/>
            <person name="Berry A."/>
            <person name="Aslett M."/>
            <person name="Allison H.C."/>
            <person name="Burton P."/>
            <person name="Vavrova-Anderson J."/>
            <person name="Brown R."/>
            <person name="Browne H."/>
            <person name="Corton N."/>
            <person name="Hauser H."/>
            <person name="Gamble J."/>
            <person name="Gilderthorp R."/>
            <person name="Marcello L."/>
            <person name="McQuillan J."/>
            <person name="Otto T.D."/>
            <person name="Quail M.A."/>
            <person name="Sanders M.J."/>
            <person name="van Tonder A."/>
            <person name="Ginger M.L."/>
            <person name="Field M.C."/>
            <person name="Barry J.D."/>
            <person name="Hertz-Fowler C."/>
            <person name="Berriman M."/>
        </authorList>
    </citation>
    <scope>NUCLEOTIDE SEQUENCE [LARGE SCALE GENOMIC DNA]</scope>
    <source>
        <strain evidence="2 3">IL3000</strain>
    </source>
</reference>
<dbReference type="GO" id="GO:0007018">
    <property type="term" value="P:microtubule-based movement"/>
    <property type="evidence" value="ECO:0007669"/>
    <property type="project" value="InterPro"/>
</dbReference>
<proteinExistence type="predicted"/>
<dbReference type="Pfam" id="PF08385">
    <property type="entry name" value="DHC_N1"/>
    <property type="match status" value="1"/>
</dbReference>
<dbReference type="AlphaFoldDB" id="F9W864"/>
<dbReference type="GO" id="GO:0005858">
    <property type="term" value="C:axonemal dynein complex"/>
    <property type="evidence" value="ECO:0007669"/>
    <property type="project" value="TreeGrafter"/>
</dbReference>
<dbReference type="InterPro" id="IPR013594">
    <property type="entry name" value="Dynein_heavy_tail"/>
</dbReference>
<accession>F9W864</accession>
<sequence>MAKGDKEEAPADRRVQWLEQRIINGLKAKPVETRKLIDNEESRGQITEFLDTADAQHLYVYQQSSGVLVARIDAPEELKKKGMYFSKKKRERISDEQHMRSNIVFGDLCPDALYGLNSLTRNVYAELIKREKRNVSQIPDVAVAELMEDTNGLLAHMLVTLGLSHGKTLLPLPPVQLPPRVGDGPFDSEFIYQLESSIIAWTMQIRAAIDSSPEDMIDCGSERGIHPGPLNEIAFWKSKVENLANLEEQLYSVKSLKILVILKKSRNSYYQPFSQLMNELKEASVEARDNYRFLKPIEEDFAAMCPASPGHLEFTQLASSGTFQKLFHYLYLLWTQSGYYNTSTRLVVLLRQMCNDLIAMAIEHVSVEEFAKGFEKKDAIARLAETLSICGQFKATYFHYKSLVASVAKPWNFQNSAFFSRLDVFLERCHDLMDIMETAVLFDKMENIKVGGTKSILHTREAEEIKAEFDVAYFKFYGVEYNLLEPDETRFEAEYCEIRDKIHELERRLGTILVTTIDDAKAISEVFKAVDTFDGFTDRTVVHMEWSKKQKAVLECFYNDLIEAQETFYSGESSAAYPNIPPLAAAVVRCTALLDRINDSHLRVSELSSTVLESDSGKETMDLYETLKSALKNAIREKYEAWCRDVGEISTEKLKLPLLEMDANNRLKVNFDNALVKTLREVYYLEVMNSFDSRDRQKLDVPPEVQSVFERREVYRSQTIMLEHVSTTYNSFMSSLRLEGERPLIQGELTAFEAVIRRGTTDVCWQDGKEVDAFIEVALKKVGAINRVVTSFHANVQQMVESLEEYRKSDKLLPLNRAEGGKTMSEHELRRAFDEHFRKRHHDITERGECIHALLNESFEAVNELKQSEGSEAISRECEVWQNYVSYVDSVLTKAINECIIHSLTCLRNQLDSEWLSENEGIPLVDVRLCISKAGHNTSVCSRYEPYIDCEKANEHTVRSIVTSYISNTEAGAELIKPLLSDRNYLTQVNNNPEIQRLRGEIDTLLRQNFEACEEYRRNFDEFKHLWEINRKVSFAAFLEKDQVSTMRSSLTDEDFTKDATPVSKEYFGVSLQDFDKAITEYERIGSRINTTEEKHVEGFVAIDVKPLRAALRDTCKKWKDMFSDYLMNKIRSNLEDLYAFMKEADAGLDVEVLDGNVESLKCVMRWIRDCRRMNKEVMGDDEDCETGGMFPPIQAAIRMLKSHANTSSSLDVELASIEELEELRKPAPEQWIALNKKALNVRAQNSIVQDREAEKVKERVLEFEESLQQEAP</sequence>
<comment type="caution">
    <text evidence="2">The sequence shown here is derived from an EMBL/GenBank/DDBJ whole genome shotgun (WGS) entry which is preliminary data.</text>
</comment>
<organism evidence="2 3">
    <name type="scientific">Trypanosoma congolense (strain IL3000)</name>
    <dbReference type="NCBI Taxonomy" id="1068625"/>
    <lineage>
        <taxon>Eukaryota</taxon>
        <taxon>Discoba</taxon>
        <taxon>Euglenozoa</taxon>
        <taxon>Kinetoplastea</taxon>
        <taxon>Metakinetoplastina</taxon>
        <taxon>Trypanosomatida</taxon>
        <taxon>Trypanosomatidae</taxon>
        <taxon>Trypanosoma</taxon>
        <taxon>Nannomonas</taxon>
    </lineage>
</organism>
<reference evidence="3" key="1">
    <citation type="submission" date="2011-07" db="EMBL/GenBank/DDBJ databases">
        <title>Divergent evolution of antigenic variation in African trypanosomes.</title>
        <authorList>
            <person name="Jackson A.P."/>
            <person name="Berry A."/>
            <person name="Allison H.C."/>
            <person name="Burton P."/>
            <person name="Anderson J."/>
            <person name="Aslett M."/>
            <person name="Brown R."/>
            <person name="Corton N."/>
            <person name="Harris D."/>
            <person name="Hauser H."/>
            <person name="Gamble J."/>
            <person name="Gilderthorp R."/>
            <person name="McQuillan J."/>
            <person name="Quail M.A."/>
            <person name="Sanders M."/>
            <person name="Van Tonder A."/>
            <person name="Ginger M.L."/>
            <person name="Donelson J.E."/>
            <person name="Field M.C."/>
            <person name="Barry J.D."/>
            <person name="Berriman M."/>
            <person name="Hertz-Fowler C."/>
        </authorList>
    </citation>
    <scope>NUCLEOTIDE SEQUENCE [LARGE SCALE GENOMIC DNA]</scope>
    <source>
        <strain evidence="3">IL3000</strain>
    </source>
</reference>
<dbReference type="OMA" id="DHRDWHE"/>
<dbReference type="GO" id="GO:0045505">
    <property type="term" value="F:dynein intermediate chain binding"/>
    <property type="evidence" value="ECO:0007669"/>
    <property type="project" value="InterPro"/>
</dbReference>
<name>F9W864_TRYCI</name>
<dbReference type="Proteomes" id="UP000000702">
    <property type="component" value="Unassembled WGS sequence"/>
</dbReference>
<gene>
    <name evidence="2" type="ORF">TCIL3000_0_41480</name>
</gene>
<dbReference type="PANTHER" id="PTHR46532">
    <property type="entry name" value="MALE FERTILITY FACTOR KL5"/>
    <property type="match status" value="1"/>
</dbReference>
<dbReference type="EMBL" id="CAEQ01001140">
    <property type="protein sequence ID" value="CCD13391.1"/>
    <property type="molecule type" value="Genomic_DNA"/>
</dbReference>
<dbReference type="InterPro" id="IPR026983">
    <property type="entry name" value="DHC"/>
</dbReference>
<evidence type="ECO:0000313" key="3">
    <source>
        <dbReference type="Proteomes" id="UP000000702"/>
    </source>
</evidence>
<evidence type="ECO:0000313" key="2">
    <source>
        <dbReference type="EMBL" id="CCD13391.1"/>
    </source>
</evidence>
<dbReference type="GO" id="GO:0051959">
    <property type="term" value="F:dynein light intermediate chain binding"/>
    <property type="evidence" value="ECO:0007669"/>
    <property type="project" value="InterPro"/>
</dbReference>